<dbReference type="InterPro" id="IPR015943">
    <property type="entry name" value="WD40/YVTN_repeat-like_dom_sf"/>
</dbReference>
<dbReference type="InterPro" id="IPR001680">
    <property type="entry name" value="WD40_rpt"/>
</dbReference>
<dbReference type="InterPro" id="IPR036322">
    <property type="entry name" value="WD40_repeat_dom_sf"/>
</dbReference>
<dbReference type="Gene3D" id="2.130.10.10">
    <property type="entry name" value="YVTN repeat-like/Quinoprotein amine dehydrogenase"/>
    <property type="match status" value="1"/>
</dbReference>
<evidence type="ECO:0000313" key="4">
    <source>
        <dbReference type="Proteomes" id="UP001055439"/>
    </source>
</evidence>
<dbReference type="SUPFAM" id="SSF50978">
    <property type="entry name" value="WD40 repeat-like"/>
    <property type="match status" value="1"/>
</dbReference>
<dbReference type="Proteomes" id="UP001055439">
    <property type="component" value="Chromosome 10"/>
</dbReference>
<keyword evidence="2" id="KW-0812">Transmembrane</keyword>
<dbReference type="EMBL" id="CP097503">
    <property type="protein sequence ID" value="URD84154.1"/>
    <property type="molecule type" value="Genomic_DNA"/>
</dbReference>
<keyword evidence="2" id="KW-1133">Transmembrane helix</keyword>
<dbReference type="PANTHER" id="PTHR47198:SF1">
    <property type="entry name" value="WD REPEAT-CONTAINING PROTEIN 91-LIKE ISOFORM X1"/>
    <property type="match status" value="1"/>
</dbReference>
<keyword evidence="2" id="KW-0472">Membrane</keyword>
<dbReference type="AlphaFoldDB" id="A0A9E7EU35"/>
<sequence>MGLAPSDREASILKEINSISDLSSEASSKDDGVSSRVKDFREPVNDSLHIGEKITTTNCGIFKFNWRSRQIHCGQVQFYGRKLSWGILVGCRFSASGMNIASASVDGTVRIWTYDSSTPTSRNATIYCGAEIMSLDWECRSDRLGQLMEALKLGMLMLSESYVILAQQQDFQGMAFISLTKRLCFFDCLEYENMEGHVLPLGEDPPAITSLCFNHNGKILAASAADGMIHIYLNGACKTKVGFYGHEIALVDWLRTTSPLRTPSPNHHVTYHPKPPDITVGSKIEKGKKEKERKRRIQRPLGDVEGPIPPSLFIRVGAPSYVLLPRAMASSPRLSAVESALLLLLLLIPAARSEGIDAITDLCGAISDGGAPSCRVSCFRPDPVCGANGVTYWCGCPEAACAGVRVTKRGPCQVGSAGTGLVSGQAFLLLHIVWLIVLGFSVLCGFL</sequence>
<feature type="region of interest" description="Disordered" evidence="1">
    <location>
        <begin position="264"/>
        <end position="296"/>
    </location>
</feature>
<dbReference type="OrthoDB" id="538223at2759"/>
<evidence type="ECO:0000313" key="3">
    <source>
        <dbReference type="EMBL" id="URD84154.1"/>
    </source>
</evidence>
<dbReference type="PANTHER" id="PTHR47198">
    <property type="entry name" value="OS05G0299300 PROTEIN"/>
    <property type="match status" value="1"/>
</dbReference>
<evidence type="ECO:0000256" key="1">
    <source>
        <dbReference type="SAM" id="MobiDB-lite"/>
    </source>
</evidence>
<dbReference type="SMART" id="SM00320">
    <property type="entry name" value="WD40"/>
    <property type="match status" value="2"/>
</dbReference>
<feature type="transmembrane region" description="Helical" evidence="2">
    <location>
        <begin position="426"/>
        <end position="446"/>
    </location>
</feature>
<reference evidence="3" key="1">
    <citation type="submission" date="2022-05" db="EMBL/GenBank/DDBJ databases">
        <title>The Musa troglodytarum L. genome provides insights into the mechanism of non-climacteric behaviour and enrichment of carotenoids.</title>
        <authorList>
            <person name="Wang J."/>
        </authorList>
    </citation>
    <scope>NUCLEOTIDE SEQUENCE</scope>
    <source>
        <tissue evidence="3">Leaf</tissue>
    </source>
</reference>
<accession>A0A9E7EU35</accession>
<organism evidence="3 4">
    <name type="scientific">Musa troglodytarum</name>
    <name type="common">fe'i banana</name>
    <dbReference type="NCBI Taxonomy" id="320322"/>
    <lineage>
        <taxon>Eukaryota</taxon>
        <taxon>Viridiplantae</taxon>
        <taxon>Streptophyta</taxon>
        <taxon>Embryophyta</taxon>
        <taxon>Tracheophyta</taxon>
        <taxon>Spermatophyta</taxon>
        <taxon>Magnoliopsida</taxon>
        <taxon>Liliopsida</taxon>
        <taxon>Zingiberales</taxon>
        <taxon>Musaceae</taxon>
        <taxon>Musa</taxon>
    </lineage>
</organism>
<gene>
    <name evidence="3" type="ORF">MUK42_02920</name>
</gene>
<evidence type="ECO:0000256" key="2">
    <source>
        <dbReference type="SAM" id="Phobius"/>
    </source>
</evidence>
<keyword evidence="4" id="KW-1185">Reference proteome</keyword>
<proteinExistence type="predicted"/>
<protein>
    <submittedName>
        <fullName evidence="3">WD repeat-containing protein</fullName>
    </submittedName>
</protein>
<dbReference type="Pfam" id="PF00400">
    <property type="entry name" value="WD40"/>
    <property type="match status" value="2"/>
</dbReference>
<dbReference type="Gene3D" id="3.30.60.30">
    <property type="match status" value="1"/>
</dbReference>
<name>A0A9E7EU35_9LILI</name>
<dbReference type="FunFam" id="3.30.60.30:FF:000116">
    <property type="entry name" value="Serine protease inhibitor, Kazal-type family protein"/>
    <property type="match status" value="1"/>
</dbReference>